<evidence type="ECO:0000259" key="11">
    <source>
        <dbReference type="PROSITE" id="PS51671"/>
    </source>
</evidence>
<dbReference type="EMBL" id="LJJB01000007">
    <property type="protein sequence ID" value="KQL48829.1"/>
    <property type="molecule type" value="Genomic_DNA"/>
</dbReference>
<dbReference type="EC" id="4.2.1.51" evidence="2 9"/>
<dbReference type="PROSITE" id="PS00858">
    <property type="entry name" value="PREPHENATE_DEHYDR_2"/>
    <property type="match status" value="1"/>
</dbReference>
<dbReference type="InterPro" id="IPR001086">
    <property type="entry name" value="Preph_deHydtase"/>
</dbReference>
<dbReference type="SUPFAM" id="SSF55021">
    <property type="entry name" value="ACT-like"/>
    <property type="match status" value="1"/>
</dbReference>
<evidence type="ECO:0000256" key="7">
    <source>
        <dbReference type="ARBA" id="ARBA00023239"/>
    </source>
</evidence>
<dbReference type="PIRSF" id="PIRSF001500">
    <property type="entry name" value="Chor_mut_pdt_Ppr"/>
    <property type="match status" value="1"/>
</dbReference>
<proteinExistence type="predicted"/>
<keyword evidence="6 9" id="KW-0584">Phenylalanine biosynthesis</keyword>
<dbReference type="Gene3D" id="3.40.190.10">
    <property type="entry name" value="Periplasmic binding protein-like II"/>
    <property type="match status" value="2"/>
</dbReference>
<dbReference type="Pfam" id="PF01842">
    <property type="entry name" value="ACT"/>
    <property type="match status" value="1"/>
</dbReference>
<gene>
    <name evidence="9" type="primary">pheA</name>
    <name evidence="12" type="ORF">AN963_03260</name>
</gene>
<feature type="domain" description="Prephenate dehydratase" evidence="10">
    <location>
        <begin position="4"/>
        <end position="187"/>
    </location>
</feature>
<dbReference type="NCBIfam" id="NF008865">
    <property type="entry name" value="PRK11898.1"/>
    <property type="match status" value="1"/>
</dbReference>
<dbReference type="SUPFAM" id="SSF53850">
    <property type="entry name" value="Periplasmic binding protein-like II"/>
    <property type="match status" value="1"/>
</dbReference>
<evidence type="ECO:0000256" key="3">
    <source>
        <dbReference type="ARBA" id="ARBA00021872"/>
    </source>
</evidence>
<keyword evidence="7 9" id="KW-0456">Lyase</keyword>
<dbReference type="CDD" id="cd04905">
    <property type="entry name" value="ACT_CM-PDT"/>
    <property type="match status" value="1"/>
</dbReference>
<dbReference type="InterPro" id="IPR002912">
    <property type="entry name" value="ACT_dom"/>
</dbReference>
<evidence type="ECO:0000313" key="12">
    <source>
        <dbReference type="EMBL" id="KQL48829.1"/>
    </source>
</evidence>
<dbReference type="InterPro" id="IPR045865">
    <property type="entry name" value="ACT-like_dom_sf"/>
</dbReference>
<dbReference type="InterPro" id="IPR018528">
    <property type="entry name" value="Preph_deHydtase_CS"/>
</dbReference>
<dbReference type="PANTHER" id="PTHR21022">
    <property type="entry name" value="PREPHENATE DEHYDRATASE P PROTEIN"/>
    <property type="match status" value="1"/>
</dbReference>
<dbReference type="PROSITE" id="PS51671">
    <property type="entry name" value="ACT"/>
    <property type="match status" value="1"/>
</dbReference>
<keyword evidence="13" id="KW-1185">Reference proteome</keyword>
<evidence type="ECO:0000256" key="9">
    <source>
        <dbReference type="RuleBase" id="RU361254"/>
    </source>
</evidence>
<dbReference type="Gene3D" id="3.30.70.260">
    <property type="match status" value="1"/>
</dbReference>
<evidence type="ECO:0000259" key="10">
    <source>
        <dbReference type="PROSITE" id="PS51171"/>
    </source>
</evidence>
<evidence type="ECO:0000256" key="8">
    <source>
        <dbReference type="ARBA" id="ARBA00047848"/>
    </source>
</evidence>
<dbReference type="PROSITE" id="PS51171">
    <property type="entry name" value="PREPHENATE_DEHYDR_3"/>
    <property type="match status" value="1"/>
</dbReference>
<evidence type="ECO:0000256" key="1">
    <source>
        <dbReference type="ARBA" id="ARBA00004741"/>
    </source>
</evidence>
<evidence type="ECO:0000256" key="6">
    <source>
        <dbReference type="ARBA" id="ARBA00023222"/>
    </source>
</evidence>
<dbReference type="PANTHER" id="PTHR21022:SF19">
    <property type="entry name" value="PREPHENATE DEHYDRATASE-RELATED"/>
    <property type="match status" value="1"/>
</dbReference>
<comment type="caution">
    <text evidence="12">The sequence shown here is derived from an EMBL/GenBank/DDBJ whole genome shotgun (WGS) entry which is preliminary data.</text>
</comment>
<accession>A0ABR5NBB0</accession>
<evidence type="ECO:0000256" key="5">
    <source>
        <dbReference type="ARBA" id="ARBA00023141"/>
    </source>
</evidence>
<protein>
    <recommendedName>
        <fullName evidence="3 9">Prephenate dehydratase</fullName>
        <shortName evidence="9">PDT</shortName>
        <ecNumber evidence="2 9">4.2.1.51</ecNumber>
    </recommendedName>
</protein>
<sequence>MQNKLAFLGPRGTFSEEAARSLPIEMPIDYVPYPSIIEVLNAVAKDEVKYGIVPIENSIEGTVNSTLDWLIHEVDLPILAELALPITQNLLVAKREQPLQLSAITRVMSHPQAIAQSFHFIRENMPQAVVENVNSTALAAQTVSEHPEEPWAAIGTRLNADIYPLEVAQPQIQDFSNNYTRFVLVGQEPLPLPASDREKTTILVTLPEDFPGALYQVLAAFAWRKINLSRIESRPTKKALGSYFFVVDIEQKMDEVLLPGAFAEIEAIGCQVRQLGTYPFYMQKVNS</sequence>
<keyword evidence="5 9" id="KW-0057">Aromatic amino acid biosynthesis</keyword>
<name>A0ABR5NBB0_BRECH</name>
<reference evidence="12 13" key="1">
    <citation type="submission" date="2015-09" db="EMBL/GenBank/DDBJ databases">
        <title>Genome sequencing project for genomic taxonomy and phylogenomics of Bacillus-like bacteria.</title>
        <authorList>
            <person name="Liu B."/>
            <person name="Wang J."/>
            <person name="Zhu Y."/>
            <person name="Liu G."/>
            <person name="Chen Q."/>
            <person name="Chen Z."/>
            <person name="Lan J."/>
            <person name="Che J."/>
            <person name="Ge C."/>
            <person name="Shi H."/>
            <person name="Pan Z."/>
            <person name="Liu X."/>
        </authorList>
    </citation>
    <scope>NUCLEOTIDE SEQUENCE [LARGE SCALE GENOMIC DNA]</scope>
    <source>
        <strain evidence="12 13">DSM 8552</strain>
    </source>
</reference>
<comment type="catalytic activity">
    <reaction evidence="8 9">
        <text>prephenate + H(+) = 3-phenylpyruvate + CO2 + H2O</text>
        <dbReference type="Rhea" id="RHEA:21648"/>
        <dbReference type="ChEBI" id="CHEBI:15377"/>
        <dbReference type="ChEBI" id="CHEBI:15378"/>
        <dbReference type="ChEBI" id="CHEBI:16526"/>
        <dbReference type="ChEBI" id="CHEBI:18005"/>
        <dbReference type="ChEBI" id="CHEBI:29934"/>
        <dbReference type="EC" id="4.2.1.51"/>
    </reaction>
</comment>
<dbReference type="Proteomes" id="UP000051063">
    <property type="component" value="Unassembled WGS sequence"/>
</dbReference>
<evidence type="ECO:0000256" key="2">
    <source>
        <dbReference type="ARBA" id="ARBA00013147"/>
    </source>
</evidence>
<dbReference type="CDD" id="cd13633">
    <property type="entry name" value="PBP2_Sa-PDT_like"/>
    <property type="match status" value="1"/>
</dbReference>
<dbReference type="InterPro" id="IPR008242">
    <property type="entry name" value="Chor_mutase/pphenate_deHydtase"/>
</dbReference>
<evidence type="ECO:0000313" key="13">
    <source>
        <dbReference type="Proteomes" id="UP000051063"/>
    </source>
</evidence>
<keyword evidence="4 9" id="KW-0028">Amino-acid biosynthesis</keyword>
<organism evidence="12 13">
    <name type="scientific">Brevibacillus choshinensis</name>
    <dbReference type="NCBI Taxonomy" id="54911"/>
    <lineage>
        <taxon>Bacteria</taxon>
        <taxon>Bacillati</taxon>
        <taxon>Bacillota</taxon>
        <taxon>Bacilli</taxon>
        <taxon>Bacillales</taxon>
        <taxon>Paenibacillaceae</taxon>
        <taxon>Brevibacillus</taxon>
    </lineage>
</organism>
<dbReference type="Pfam" id="PF00800">
    <property type="entry name" value="PDT"/>
    <property type="match status" value="1"/>
</dbReference>
<evidence type="ECO:0000256" key="4">
    <source>
        <dbReference type="ARBA" id="ARBA00022605"/>
    </source>
</evidence>
<dbReference type="RefSeq" id="WP_055743122.1">
    <property type="nucleotide sequence ID" value="NZ_LJJB01000007.1"/>
</dbReference>
<comment type="pathway">
    <text evidence="1 9">Amino-acid biosynthesis; L-phenylalanine biosynthesis; phenylpyruvate from prephenate: step 1/1.</text>
</comment>
<feature type="domain" description="ACT" evidence="11">
    <location>
        <begin position="202"/>
        <end position="279"/>
    </location>
</feature>